<evidence type="ECO:0000256" key="1">
    <source>
        <dbReference type="ARBA" id="ARBA00007970"/>
    </source>
</evidence>
<dbReference type="KEGG" id="sus:Acid_3954"/>
<gene>
    <name evidence="6" type="ordered locus">Acid_3954</name>
</gene>
<dbReference type="InterPro" id="IPR015424">
    <property type="entry name" value="PyrdxlP-dep_Trfase"/>
</dbReference>
<reference evidence="6" key="1">
    <citation type="submission" date="2006-10" db="EMBL/GenBank/DDBJ databases">
        <title>Complete sequence of Solibacter usitatus Ellin6076.</title>
        <authorList>
            <consortium name="US DOE Joint Genome Institute"/>
            <person name="Copeland A."/>
            <person name="Lucas S."/>
            <person name="Lapidus A."/>
            <person name="Barry K."/>
            <person name="Detter J.C."/>
            <person name="Glavina del Rio T."/>
            <person name="Hammon N."/>
            <person name="Israni S."/>
            <person name="Dalin E."/>
            <person name="Tice H."/>
            <person name="Pitluck S."/>
            <person name="Thompson L.S."/>
            <person name="Brettin T."/>
            <person name="Bruce D."/>
            <person name="Han C."/>
            <person name="Tapia R."/>
            <person name="Gilna P."/>
            <person name="Schmutz J."/>
            <person name="Larimer F."/>
            <person name="Land M."/>
            <person name="Hauser L."/>
            <person name="Kyrpides N."/>
            <person name="Mikhailova N."/>
            <person name="Janssen P.H."/>
            <person name="Kuske C.R."/>
            <person name="Richardson P."/>
        </authorList>
    </citation>
    <scope>NUCLEOTIDE SEQUENCE</scope>
    <source>
        <strain evidence="6">Ellin6076</strain>
    </source>
</reference>
<organism evidence="6">
    <name type="scientific">Solibacter usitatus (strain Ellin6076)</name>
    <dbReference type="NCBI Taxonomy" id="234267"/>
    <lineage>
        <taxon>Bacteria</taxon>
        <taxon>Pseudomonadati</taxon>
        <taxon>Acidobacteriota</taxon>
        <taxon>Terriglobia</taxon>
        <taxon>Bryobacterales</taxon>
        <taxon>Solibacteraceae</taxon>
        <taxon>Candidatus Solibacter</taxon>
    </lineage>
</organism>
<evidence type="ECO:0000256" key="2">
    <source>
        <dbReference type="ARBA" id="ARBA00022576"/>
    </source>
</evidence>
<dbReference type="eggNOG" id="COG0079">
    <property type="taxonomic scope" value="Bacteria"/>
</dbReference>
<protein>
    <submittedName>
        <fullName evidence="6">Aminotransferase</fullName>
        <ecNumber evidence="6">2.6.1.-</ecNumber>
    </submittedName>
</protein>
<dbReference type="PANTHER" id="PTHR43643:SF3">
    <property type="entry name" value="HISTIDINOL-PHOSPHATE AMINOTRANSFERASE"/>
    <property type="match status" value="1"/>
</dbReference>
<evidence type="ECO:0000313" key="6">
    <source>
        <dbReference type="EMBL" id="ABJ84921.1"/>
    </source>
</evidence>
<dbReference type="PANTHER" id="PTHR43643">
    <property type="entry name" value="HISTIDINOL-PHOSPHATE AMINOTRANSFERASE 2"/>
    <property type="match status" value="1"/>
</dbReference>
<dbReference type="GO" id="GO:0030170">
    <property type="term" value="F:pyridoxal phosphate binding"/>
    <property type="evidence" value="ECO:0007669"/>
    <property type="project" value="InterPro"/>
</dbReference>
<accession>Q01ZJ4</accession>
<feature type="domain" description="Aminotransferase class I/classII large" evidence="5">
    <location>
        <begin position="64"/>
        <end position="382"/>
    </location>
</feature>
<dbReference type="CDD" id="cd00609">
    <property type="entry name" value="AAT_like"/>
    <property type="match status" value="1"/>
</dbReference>
<dbReference type="OrthoDB" id="9813612at2"/>
<keyword evidence="4" id="KW-0663">Pyridoxal phosphate</keyword>
<dbReference type="AlphaFoldDB" id="Q01ZJ4"/>
<dbReference type="InParanoid" id="Q01ZJ4"/>
<dbReference type="Gene3D" id="3.40.640.10">
    <property type="entry name" value="Type I PLP-dependent aspartate aminotransferase-like (Major domain)"/>
    <property type="match status" value="1"/>
</dbReference>
<proteinExistence type="inferred from homology"/>
<dbReference type="STRING" id="234267.Acid_3954"/>
<evidence type="ECO:0000256" key="4">
    <source>
        <dbReference type="ARBA" id="ARBA00022898"/>
    </source>
</evidence>
<dbReference type="EC" id="2.6.1.-" evidence="6"/>
<evidence type="ECO:0000259" key="5">
    <source>
        <dbReference type="Pfam" id="PF00155"/>
    </source>
</evidence>
<dbReference type="GO" id="GO:0008483">
    <property type="term" value="F:transaminase activity"/>
    <property type="evidence" value="ECO:0007669"/>
    <property type="project" value="UniProtKB-KW"/>
</dbReference>
<comment type="similarity">
    <text evidence="1">Belongs to the class-II pyridoxal-phosphate-dependent aminotransferase family. Histidinol-phosphate aminotransferase subfamily.</text>
</comment>
<dbReference type="Pfam" id="PF00155">
    <property type="entry name" value="Aminotran_1_2"/>
    <property type="match status" value="1"/>
</dbReference>
<keyword evidence="2 6" id="KW-0032">Aminotransferase</keyword>
<dbReference type="HOGENOM" id="CLU_017584_3_3_0"/>
<dbReference type="SUPFAM" id="SSF53383">
    <property type="entry name" value="PLP-dependent transferases"/>
    <property type="match status" value="1"/>
</dbReference>
<dbReference type="InterPro" id="IPR015422">
    <property type="entry name" value="PyrdxlP-dep_Trfase_small"/>
</dbReference>
<dbReference type="NCBIfam" id="NF006580">
    <property type="entry name" value="PRK09105.1"/>
    <property type="match status" value="1"/>
</dbReference>
<dbReference type="Gene3D" id="3.90.1150.10">
    <property type="entry name" value="Aspartate Aminotransferase, domain 1"/>
    <property type="match status" value="1"/>
</dbReference>
<name>Q01ZJ4_SOLUE</name>
<dbReference type="InterPro" id="IPR050106">
    <property type="entry name" value="HistidinolP_aminotransfase"/>
</dbReference>
<dbReference type="InterPro" id="IPR015421">
    <property type="entry name" value="PyrdxlP-dep_Trfase_major"/>
</dbReference>
<dbReference type="EMBL" id="CP000473">
    <property type="protein sequence ID" value="ABJ84921.1"/>
    <property type="molecule type" value="Genomic_DNA"/>
</dbReference>
<keyword evidence="3 6" id="KW-0808">Transferase</keyword>
<dbReference type="InterPro" id="IPR004839">
    <property type="entry name" value="Aminotransferase_I/II_large"/>
</dbReference>
<sequence length="388" mass="42051" precursor="true">MSLANLTDSLLQRGFTRRDLGRITSLITAGAALPFYNEYAMAQDAQQRMMRGAGGARRAMDPDAVRISSNENPLGPCKEGLEAMAKIAPYGGRYSPFGEQGEFVTTVAEMEGIKEPYVAPFAGSSDPLHRISCAFTSPKRSWVMANPGYGGGAPEFIGSKTTRVPLRADHSHDVEAMIKADPDGGVFYVCNPNNPSGTITARKDIEYLLANKKKDAVVVIDEAYIHFSEKAQPCNDLVAADKDVIVLRTFSKVYGMAGIRAGFAMGRPDLLAKLRPFGVGFLPITGLACATASLKAKGLVAERRGINKRIRENTFAFLEKKGIPFIPSETNFFMMEVKRPGTEFAQALAAEKVIIGRVWPAWPTKVRVTVGTQAEMDKFTAAVSKVVG</sequence>
<evidence type="ECO:0000256" key="3">
    <source>
        <dbReference type="ARBA" id="ARBA00022679"/>
    </source>
</evidence>